<name>A0ACC3SAH4_9PEZI</name>
<dbReference type="EMBL" id="JAMKPW020000028">
    <property type="protein sequence ID" value="KAK8204321.1"/>
    <property type="molecule type" value="Genomic_DNA"/>
</dbReference>
<reference evidence="1" key="1">
    <citation type="submission" date="2024-02" db="EMBL/GenBank/DDBJ databases">
        <title>Metagenome Assembled Genome of Zalaria obscura JY119.</title>
        <authorList>
            <person name="Vighnesh L."/>
            <person name="Jagadeeshwari U."/>
            <person name="Venkata Ramana C."/>
            <person name="Sasikala C."/>
        </authorList>
    </citation>
    <scope>NUCLEOTIDE SEQUENCE</scope>
    <source>
        <strain evidence="1">JY119</strain>
    </source>
</reference>
<comment type="caution">
    <text evidence="1">The sequence shown here is derived from an EMBL/GenBank/DDBJ whole genome shotgun (WGS) entry which is preliminary data.</text>
</comment>
<evidence type="ECO:0000313" key="2">
    <source>
        <dbReference type="Proteomes" id="UP001320706"/>
    </source>
</evidence>
<proteinExistence type="predicted"/>
<accession>A0ACC3SAH4</accession>
<sequence>MVNGGVVAEEVGLQGVEGWRTGGFVGGFVAGVVAAAGVMEGGFEPPAQAASHPWQQPREPVGEQHCGQDVRPASVDRWKTHASTFFSPRGRGYLHDVAVFLAERAVADERGQGQKTCKLLEYDSAASVPADSMVPPKESRIDGLTFVNITDPQQIGGAGLRRKVKSRAALDGHRRRKKQLQRQEINESSSSRQHGKLAGVQEASPIPVVQPGRVLIARQHRLLPPPDPEQDTRDTLINGPITKQDSGDLTPITTFEDASSIGQSSYPTALHHHQKEERNTSSTDITELPTPVPNWDIFIPRRWPVYGLPRTYIPKLQDDCMSLAFAEPAAFYTQLFGAAAELVTQGRLQAHVQDWLRGEIVRSLNEALQDRRRAVSESVIWCVGRIASIESIGGNWTDAERVHRPAQLRMVTLRGGLEALNLSPLHIYLIRMGDSWMARMHGTQPFYTGGPPTDLRGEEKLRWIENMQAEARSSRPKTV</sequence>
<gene>
    <name evidence="1" type="ORF">M8818_005166</name>
</gene>
<dbReference type="Proteomes" id="UP001320706">
    <property type="component" value="Unassembled WGS sequence"/>
</dbReference>
<evidence type="ECO:0000313" key="1">
    <source>
        <dbReference type="EMBL" id="KAK8204321.1"/>
    </source>
</evidence>
<protein>
    <submittedName>
        <fullName evidence="1">Uncharacterized protein</fullName>
    </submittedName>
</protein>
<organism evidence="1 2">
    <name type="scientific">Zalaria obscura</name>
    <dbReference type="NCBI Taxonomy" id="2024903"/>
    <lineage>
        <taxon>Eukaryota</taxon>
        <taxon>Fungi</taxon>
        <taxon>Dikarya</taxon>
        <taxon>Ascomycota</taxon>
        <taxon>Pezizomycotina</taxon>
        <taxon>Dothideomycetes</taxon>
        <taxon>Dothideomycetidae</taxon>
        <taxon>Dothideales</taxon>
        <taxon>Zalariaceae</taxon>
        <taxon>Zalaria</taxon>
    </lineage>
</organism>
<keyword evidence="2" id="KW-1185">Reference proteome</keyword>